<proteinExistence type="predicted"/>
<accession>A0A2K1R982</accession>
<name>A0A2K1R982_POPTR</name>
<reference evidence="1" key="2">
    <citation type="submission" date="2017-07" db="EMBL/GenBank/DDBJ databases">
        <title>WGS assembly of Populus trichocarpa.</title>
        <authorList>
            <person name="Tuskan G."/>
            <person name="Difazio S."/>
            <person name="Jansson S."/>
            <person name="Bohlmann J."/>
            <person name="Grigoriev I."/>
            <person name="Hellsten U."/>
            <person name="Putnam N."/>
            <person name="Ralph S."/>
            <person name="Rombauts S."/>
            <person name="Salamov A."/>
            <person name="Schein J."/>
            <person name="Sterck L."/>
            <person name="Aerts A."/>
            <person name="Bhalerao R."/>
            <person name="Bhalerao R."/>
            <person name="Blaudez D."/>
            <person name="Boerjan W."/>
            <person name="Brun A."/>
            <person name="Brunner A."/>
            <person name="Busov V."/>
            <person name="Campbell M."/>
            <person name="Carlson J."/>
            <person name="Chalot M."/>
            <person name="Chapman J."/>
            <person name="Chen G."/>
            <person name="Cooper D."/>
            <person name="Coutinho P."/>
            <person name="Couturier J."/>
            <person name="Covert S."/>
            <person name="Cronk Q."/>
            <person name="Cunningham R."/>
            <person name="Davis J."/>
            <person name="Degroeve S."/>
            <person name="Dejardin A."/>
            <person name="Depamphilis C."/>
            <person name="Detter J."/>
            <person name="Dirks B."/>
            <person name="Dubchak I."/>
            <person name="Duplessis S."/>
            <person name="Ehlting J."/>
            <person name="Ellis B."/>
            <person name="Gendler K."/>
            <person name="Goodstein D."/>
            <person name="Gribskov M."/>
            <person name="Grimwood J."/>
            <person name="Groover A."/>
            <person name="Gunter L."/>
            <person name="Hamberger B."/>
            <person name="Heinze B."/>
            <person name="Helariutta Y."/>
            <person name="Henrissat B."/>
            <person name="Holligan D."/>
            <person name="Holt R."/>
            <person name="Huang W."/>
            <person name="Islam-Faridi N."/>
            <person name="Jones S."/>
            <person name="Jones-Rhoades M."/>
            <person name="Jorgensen R."/>
            <person name="Joshi C."/>
            <person name="Kangasjarvi J."/>
            <person name="Karlsson J."/>
            <person name="Kelleher C."/>
            <person name="Kirkpatrick R."/>
            <person name="Kirst M."/>
            <person name="Kohler A."/>
            <person name="Kalluri U."/>
            <person name="Larimer F."/>
            <person name="Leebens-Mack J."/>
            <person name="Leple J."/>
            <person name="Locascio P."/>
            <person name="Lou Y."/>
            <person name="Lucas S."/>
            <person name="Martin F."/>
            <person name="Montanini B."/>
            <person name="Napoli C."/>
            <person name="Nelson D."/>
            <person name="Nelson C."/>
            <person name="Nieminen K."/>
            <person name="Nilsson O."/>
            <person name="Pereda V."/>
            <person name="Peter G."/>
            <person name="Philippe R."/>
            <person name="Pilate G."/>
            <person name="Poliakov A."/>
            <person name="Razumovskaya J."/>
            <person name="Richardson P."/>
            <person name="Rinaldi C."/>
            <person name="Ritland K."/>
            <person name="Rouze P."/>
            <person name="Ryaboy D."/>
            <person name="Schmutz J."/>
            <person name="Schrader J."/>
            <person name="Segerman B."/>
            <person name="Shin H."/>
            <person name="Siddiqui A."/>
            <person name="Sterky F."/>
            <person name="Terry A."/>
            <person name="Tsai C."/>
            <person name="Uberbacher E."/>
            <person name="Unneberg P."/>
            <person name="Vahala J."/>
            <person name="Wall K."/>
            <person name="Wessler S."/>
            <person name="Yang G."/>
            <person name="Yin T."/>
            <person name="Douglas C."/>
            <person name="Marra M."/>
            <person name="Sandberg G."/>
            <person name="Van De Peer Y."/>
            <person name="Rokhsar D."/>
        </authorList>
    </citation>
    <scope>NUCLEOTIDE SEQUENCE</scope>
    <source>
        <strain evidence="1">Nisqually-1</strain>
    </source>
</reference>
<gene>
    <name evidence="1" type="ORF">POPTR_T033600</name>
</gene>
<dbReference type="AlphaFoldDB" id="A0A2K1R982"/>
<reference evidence="1" key="1">
    <citation type="journal article" date="2006" name="Science">
        <title>The genome of black cottonwood, Populus trichocarpa (Torr. &amp; Gray).</title>
        <authorList>
            <person name="Tuskan G.A."/>
            <person name="Difazio S."/>
            <person name="Jansson S."/>
            <person name="Bohlmann J."/>
            <person name="Grigoriev I."/>
            <person name="Hellsten U."/>
            <person name="Putnam N."/>
            <person name="Ralph S."/>
            <person name="Rombauts S."/>
            <person name="Salamov A."/>
            <person name="Schein J."/>
            <person name="Sterck L."/>
            <person name="Aerts A."/>
            <person name="Bhalerao R.R."/>
            <person name="Bhalerao R.P."/>
            <person name="Blaudez D."/>
            <person name="Boerjan W."/>
            <person name="Brun A."/>
            <person name="Brunner A."/>
            <person name="Busov V."/>
            <person name="Campbell M."/>
            <person name="Carlson J."/>
            <person name="Chalot M."/>
            <person name="Chapman J."/>
            <person name="Chen G.L."/>
            <person name="Cooper D."/>
            <person name="Coutinho P.M."/>
            <person name="Couturier J."/>
            <person name="Covert S."/>
            <person name="Cronk Q."/>
            <person name="Cunningham R."/>
            <person name="Davis J."/>
            <person name="Degroeve S."/>
            <person name="Dejardin A."/>
            <person name="Depamphilis C."/>
            <person name="Detter J."/>
            <person name="Dirks B."/>
            <person name="Dubchak I."/>
            <person name="Duplessis S."/>
            <person name="Ehlting J."/>
            <person name="Ellis B."/>
            <person name="Gendler K."/>
            <person name="Goodstein D."/>
            <person name="Gribskov M."/>
            <person name="Grimwood J."/>
            <person name="Groover A."/>
            <person name="Gunter L."/>
            <person name="Hamberger B."/>
            <person name="Heinze B."/>
            <person name="Helariutta Y."/>
            <person name="Henrissat B."/>
            <person name="Holligan D."/>
            <person name="Holt R."/>
            <person name="Huang W."/>
            <person name="Islam-Faridi N."/>
            <person name="Jones S."/>
            <person name="Jones-Rhoades M."/>
            <person name="Jorgensen R."/>
            <person name="Joshi C."/>
            <person name="Kangasjarvi J."/>
            <person name="Karlsson J."/>
            <person name="Kelleher C."/>
            <person name="Kirkpatrick R."/>
            <person name="Kirst M."/>
            <person name="Kohler A."/>
            <person name="Kalluri U."/>
            <person name="Larimer F."/>
            <person name="Leebens-Mack J."/>
            <person name="Leple J.C."/>
            <person name="Locascio P."/>
            <person name="Lou Y."/>
            <person name="Lucas S."/>
            <person name="Martin F."/>
            <person name="Montanini B."/>
            <person name="Napoli C."/>
            <person name="Nelson D.R."/>
            <person name="Nelson C."/>
            <person name="Nieminen K."/>
            <person name="Nilsson O."/>
            <person name="Pereda V."/>
            <person name="Peter G."/>
            <person name="Philippe R."/>
            <person name="Pilate G."/>
            <person name="Poliakov A."/>
            <person name="Razumovskaya J."/>
            <person name="Richardson P."/>
            <person name="Rinaldi C."/>
            <person name="Ritland K."/>
            <person name="Rouze P."/>
            <person name="Ryaboy D."/>
            <person name="Schmutz J."/>
            <person name="Schrader J."/>
            <person name="Segerman B."/>
            <person name="Shin H."/>
            <person name="Siddiqui A."/>
            <person name="Sterky F."/>
            <person name="Terry A."/>
            <person name="Tsai C.J."/>
            <person name="Uberbacher E."/>
            <person name="Unneberg P."/>
            <person name="Vahala J."/>
            <person name="Wall K."/>
            <person name="Wessler S."/>
            <person name="Yang G."/>
            <person name="Yin T."/>
            <person name="Douglas C."/>
            <person name="Marra M."/>
            <person name="Sandberg G."/>
            <person name="Van de Peer Y."/>
            <person name="Rokhsar D."/>
        </authorList>
    </citation>
    <scope>NUCLEOTIDE SEQUENCE [LARGE SCALE GENOMIC DNA]</scope>
    <source>
        <strain evidence="1">Nisqually-1</strain>
    </source>
</reference>
<dbReference type="EMBL" id="KZ623353">
    <property type="protein sequence ID" value="PNS23828.1"/>
    <property type="molecule type" value="Genomic_DNA"/>
</dbReference>
<organism evidence="1">
    <name type="scientific">Populus trichocarpa</name>
    <name type="common">Western balsam poplar</name>
    <name type="synonym">Populus balsamifera subsp. trichocarpa</name>
    <dbReference type="NCBI Taxonomy" id="3694"/>
    <lineage>
        <taxon>Eukaryota</taxon>
        <taxon>Viridiplantae</taxon>
        <taxon>Streptophyta</taxon>
        <taxon>Embryophyta</taxon>
        <taxon>Tracheophyta</taxon>
        <taxon>Spermatophyta</taxon>
        <taxon>Magnoliopsida</taxon>
        <taxon>eudicotyledons</taxon>
        <taxon>Gunneridae</taxon>
        <taxon>Pentapetalae</taxon>
        <taxon>rosids</taxon>
        <taxon>fabids</taxon>
        <taxon>Malpighiales</taxon>
        <taxon>Salicaceae</taxon>
        <taxon>Saliceae</taxon>
        <taxon>Populus</taxon>
    </lineage>
</organism>
<dbReference type="InParanoid" id="A0A2K1R982"/>
<sequence length="69" mass="8318">MDLKIEINIHKPLLQHIFSIYYQYPSNILSHLPRIIPSWKSQHNSTVCEHLLLINQFSLDTKIFISWYH</sequence>
<protein>
    <submittedName>
        <fullName evidence="1">Uncharacterized protein</fullName>
    </submittedName>
</protein>
<evidence type="ECO:0000313" key="1">
    <source>
        <dbReference type="EMBL" id="PNS23828.1"/>
    </source>
</evidence>